<reference evidence="3" key="2">
    <citation type="submission" date="2024-04" db="EMBL/GenBank/DDBJ databases">
        <authorList>
            <person name="Chen Y."/>
            <person name="Shah S."/>
            <person name="Dougan E. K."/>
            <person name="Thang M."/>
            <person name="Chan C."/>
        </authorList>
    </citation>
    <scope>NUCLEOTIDE SEQUENCE [LARGE SCALE GENOMIC DNA]</scope>
</reference>
<evidence type="ECO:0000259" key="1">
    <source>
        <dbReference type="PROSITE" id="PS50994"/>
    </source>
</evidence>
<dbReference type="EMBL" id="CAMXCT020004524">
    <property type="protein sequence ID" value="CAL1162801.1"/>
    <property type="molecule type" value="Genomic_DNA"/>
</dbReference>
<sequence length="466" mass="52566">MPVANMGQFNDNLQSDVFYCRDVLGVNYAVVGIIDQSTLLHQATRMPDTLSETMLDIFRKTWFKPYGFPMTIRVDPGASYAKHFRDYVERRGILLEVVPAEAHWRIGLIEMRNAVLRDILERIIDSEAVMTSDDFDAALEAAVHALNSMTYSHGRPQYMAVFGQIPRVGGGLHGAVRADILRAEAMKALAEINTSQSLRRALLRKTATPHHNQLLPGQNCAYWRWQNPRGRSTKKRGAWVVARFLSYDPDGRSAWLHSGTTTLQVSLEQLRGQAEGTSGKTLEREIPWRNIIKLPREQIDAYIESAKKEEKSWLSWGSMEEVSAETAAKILSNPPTKKRVLRSRACYRNKSKIPGRLQAKTRVVALGHLDLDLASLSRDSPTPSRTSEYILLAIFIAGKNGIMENDPVRWILWAGDVSTAFLQGAQDKSERPEDLFLLPPQDEVTKMAKTFRTPLYRVKGNIYGLC</sequence>
<dbReference type="Gene3D" id="3.30.420.10">
    <property type="entry name" value="Ribonuclease H-like superfamily/Ribonuclease H"/>
    <property type="match status" value="1"/>
</dbReference>
<accession>A0A9P1DFT2</accession>
<evidence type="ECO:0000313" key="4">
    <source>
        <dbReference type="EMBL" id="CAL4796738.1"/>
    </source>
</evidence>
<dbReference type="EMBL" id="CAMXCT030004524">
    <property type="protein sequence ID" value="CAL4796738.1"/>
    <property type="molecule type" value="Genomic_DNA"/>
</dbReference>
<proteinExistence type="predicted"/>
<dbReference type="SUPFAM" id="SSF53098">
    <property type="entry name" value="Ribonuclease H-like"/>
    <property type="match status" value="1"/>
</dbReference>
<protein>
    <submittedName>
        <fullName evidence="4">Copia protein</fullName>
    </submittedName>
</protein>
<dbReference type="InterPro" id="IPR001584">
    <property type="entry name" value="Integrase_cat-core"/>
</dbReference>
<dbReference type="GO" id="GO:0003676">
    <property type="term" value="F:nucleic acid binding"/>
    <property type="evidence" value="ECO:0007669"/>
    <property type="project" value="InterPro"/>
</dbReference>
<evidence type="ECO:0000313" key="5">
    <source>
        <dbReference type="Proteomes" id="UP001152797"/>
    </source>
</evidence>
<dbReference type="GO" id="GO:0015074">
    <property type="term" value="P:DNA integration"/>
    <property type="evidence" value="ECO:0007669"/>
    <property type="project" value="InterPro"/>
</dbReference>
<dbReference type="InterPro" id="IPR036397">
    <property type="entry name" value="RNaseH_sf"/>
</dbReference>
<dbReference type="PROSITE" id="PS50994">
    <property type="entry name" value="INTEGRASE"/>
    <property type="match status" value="1"/>
</dbReference>
<feature type="domain" description="Integrase catalytic" evidence="1">
    <location>
        <begin position="1"/>
        <end position="166"/>
    </location>
</feature>
<name>A0A9P1DFT2_9DINO</name>
<evidence type="ECO:0000313" key="2">
    <source>
        <dbReference type="EMBL" id="CAI4009426.1"/>
    </source>
</evidence>
<dbReference type="InterPro" id="IPR012337">
    <property type="entry name" value="RNaseH-like_sf"/>
</dbReference>
<evidence type="ECO:0000313" key="3">
    <source>
        <dbReference type="EMBL" id="CAL1162801.1"/>
    </source>
</evidence>
<dbReference type="AlphaFoldDB" id="A0A9P1DFT2"/>
<dbReference type="EMBL" id="CAMXCT010004524">
    <property type="protein sequence ID" value="CAI4009426.1"/>
    <property type="molecule type" value="Genomic_DNA"/>
</dbReference>
<dbReference type="Proteomes" id="UP001152797">
    <property type="component" value="Unassembled WGS sequence"/>
</dbReference>
<keyword evidence="5" id="KW-1185">Reference proteome</keyword>
<gene>
    <name evidence="2" type="ORF">C1SCF055_LOCUS34786</name>
</gene>
<comment type="caution">
    <text evidence="2">The sequence shown here is derived from an EMBL/GenBank/DDBJ whole genome shotgun (WGS) entry which is preliminary data.</text>
</comment>
<organism evidence="2">
    <name type="scientific">Cladocopium goreaui</name>
    <dbReference type="NCBI Taxonomy" id="2562237"/>
    <lineage>
        <taxon>Eukaryota</taxon>
        <taxon>Sar</taxon>
        <taxon>Alveolata</taxon>
        <taxon>Dinophyceae</taxon>
        <taxon>Suessiales</taxon>
        <taxon>Symbiodiniaceae</taxon>
        <taxon>Cladocopium</taxon>
    </lineage>
</organism>
<reference evidence="2" key="1">
    <citation type="submission" date="2022-10" db="EMBL/GenBank/DDBJ databases">
        <authorList>
            <person name="Chen Y."/>
            <person name="Dougan E. K."/>
            <person name="Chan C."/>
            <person name="Rhodes N."/>
            <person name="Thang M."/>
        </authorList>
    </citation>
    <scope>NUCLEOTIDE SEQUENCE</scope>
</reference>